<keyword evidence="2" id="KW-1185">Reference proteome</keyword>
<feature type="non-terminal residue" evidence="1">
    <location>
        <position position="1"/>
    </location>
</feature>
<evidence type="ECO:0000313" key="1">
    <source>
        <dbReference type="EMBL" id="TVU50864.1"/>
    </source>
</evidence>
<name>A0A5J9WUF8_9POAL</name>
<dbReference type="Gramene" id="TVU50864">
    <property type="protein sequence ID" value="TVU50864"/>
    <property type="gene ID" value="EJB05_02256"/>
</dbReference>
<accession>A0A5J9WUF8</accession>
<reference evidence="1 2" key="1">
    <citation type="journal article" date="2019" name="Sci. Rep.">
        <title>A high-quality genome of Eragrostis curvula grass provides insights into Poaceae evolution and supports new strategies to enhance forage quality.</title>
        <authorList>
            <person name="Carballo J."/>
            <person name="Santos B.A.C.M."/>
            <person name="Zappacosta D."/>
            <person name="Garbus I."/>
            <person name="Selva J.P."/>
            <person name="Gallo C.A."/>
            <person name="Diaz A."/>
            <person name="Albertini E."/>
            <person name="Caccamo M."/>
            <person name="Echenique V."/>
        </authorList>
    </citation>
    <scope>NUCLEOTIDE SEQUENCE [LARGE SCALE GENOMIC DNA]</scope>
    <source>
        <strain evidence="2">cv. Victoria</strain>
        <tissue evidence="1">Leaf</tissue>
    </source>
</reference>
<comment type="caution">
    <text evidence="1">The sequence shown here is derived from an EMBL/GenBank/DDBJ whole genome shotgun (WGS) entry which is preliminary data.</text>
</comment>
<dbReference type="AlphaFoldDB" id="A0A5J9WUF8"/>
<proteinExistence type="predicted"/>
<organism evidence="1 2">
    <name type="scientific">Eragrostis curvula</name>
    <name type="common">weeping love grass</name>
    <dbReference type="NCBI Taxonomy" id="38414"/>
    <lineage>
        <taxon>Eukaryota</taxon>
        <taxon>Viridiplantae</taxon>
        <taxon>Streptophyta</taxon>
        <taxon>Embryophyta</taxon>
        <taxon>Tracheophyta</taxon>
        <taxon>Spermatophyta</taxon>
        <taxon>Magnoliopsida</taxon>
        <taxon>Liliopsida</taxon>
        <taxon>Poales</taxon>
        <taxon>Poaceae</taxon>
        <taxon>PACMAD clade</taxon>
        <taxon>Chloridoideae</taxon>
        <taxon>Eragrostideae</taxon>
        <taxon>Eragrostidinae</taxon>
        <taxon>Eragrostis</taxon>
    </lineage>
</organism>
<protein>
    <submittedName>
        <fullName evidence="1">Uncharacterized protein</fullName>
    </submittedName>
</protein>
<dbReference type="Proteomes" id="UP000324897">
    <property type="component" value="Chromosome 6"/>
</dbReference>
<dbReference type="EMBL" id="RWGY01000002">
    <property type="protein sequence ID" value="TVU50864.1"/>
    <property type="molecule type" value="Genomic_DNA"/>
</dbReference>
<gene>
    <name evidence="1" type="ORF">EJB05_02256</name>
</gene>
<evidence type="ECO:0000313" key="2">
    <source>
        <dbReference type="Proteomes" id="UP000324897"/>
    </source>
</evidence>
<sequence>MQSSGDPDQTGFVDLRTASATAGGVHIDLVLAAIQVHIAFVEADLASSEGDLGGTASSLL</sequence>